<dbReference type="SUPFAM" id="SSF53335">
    <property type="entry name" value="S-adenosyl-L-methionine-dependent methyltransferases"/>
    <property type="match status" value="1"/>
</dbReference>
<feature type="domain" description="Methyltransferase type 11" evidence="1">
    <location>
        <begin position="33"/>
        <end position="102"/>
    </location>
</feature>
<dbReference type="CDD" id="cd02440">
    <property type="entry name" value="AdoMet_MTases"/>
    <property type="match status" value="1"/>
</dbReference>
<dbReference type="InterPro" id="IPR029063">
    <property type="entry name" value="SAM-dependent_MTases_sf"/>
</dbReference>
<dbReference type="InterPro" id="IPR013216">
    <property type="entry name" value="Methyltransf_11"/>
</dbReference>
<protein>
    <recommendedName>
        <fullName evidence="1">Methyltransferase type 11 domain-containing protein</fullName>
    </recommendedName>
</protein>
<dbReference type="EMBL" id="WTPX01000224">
    <property type="protein sequence ID" value="NNJ27888.1"/>
    <property type="molecule type" value="Genomic_DNA"/>
</dbReference>
<sequence>MTRTTPARAVKVLDAGGFDSFWKALPAELVAKCRVTLLDPGLKKPPREARDPRFEYLTGDVCELRRWRTGEFDLAFSQGTLDHLGMYERQERFAAELRRVARRYAVRTPNLWFPIDPDYRVPLWQFLPQRMRIAILCRTAVGWVDRAENREDAVRWVEETRLVTASELRRLFPDGRLMRERLCGLTKSFLMIGPEKFLDG</sequence>
<dbReference type="Gene3D" id="3.40.50.150">
    <property type="entry name" value="Vaccinia Virus protein VP39"/>
    <property type="match status" value="1"/>
</dbReference>
<reference evidence="2 3" key="1">
    <citation type="journal article" date="2020" name="Syst. Appl. Microbiol.">
        <title>Alienimonas chondri sp. nov., a novel planctomycete isolated from the biofilm of the red alga Chondrus crispus.</title>
        <authorList>
            <person name="Vitorino I."/>
            <person name="Albuquerque L."/>
            <person name="Wiegand S."/>
            <person name="Kallscheuer N."/>
            <person name="da Costa M.S."/>
            <person name="Lobo-da-Cunha A."/>
            <person name="Jogler C."/>
            <person name="Lage O.M."/>
        </authorList>
    </citation>
    <scope>NUCLEOTIDE SEQUENCE [LARGE SCALE GENOMIC DNA]</scope>
    <source>
        <strain evidence="2 3">LzC2</strain>
    </source>
</reference>
<keyword evidence="3" id="KW-1185">Reference proteome</keyword>
<dbReference type="Proteomes" id="UP000609651">
    <property type="component" value="Unassembled WGS sequence"/>
</dbReference>
<accession>A0ABX1VIZ2</accession>
<evidence type="ECO:0000313" key="3">
    <source>
        <dbReference type="Proteomes" id="UP000609651"/>
    </source>
</evidence>
<evidence type="ECO:0000313" key="2">
    <source>
        <dbReference type="EMBL" id="NNJ27888.1"/>
    </source>
</evidence>
<evidence type="ECO:0000259" key="1">
    <source>
        <dbReference type="Pfam" id="PF08241"/>
    </source>
</evidence>
<dbReference type="Pfam" id="PF08241">
    <property type="entry name" value="Methyltransf_11"/>
    <property type="match status" value="1"/>
</dbReference>
<proteinExistence type="predicted"/>
<organism evidence="2 3">
    <name type="scientific">Alienimonas chondri</name>
    <dbReference type="NCBI Taxonomy" id="2681879"/>
    <lineage>
        <taxon>Bacteria</taxon>
        <taxon>Pseudomonadati</taxon>
        <taxon>Planctomycetota</taxon>
        <taxon>Planctomycetia</taxon>
        <taxon>Planctomycetales</taxon>
        <taxon>Planctomycetaceae</taxon>
        <taxon>Alienimonas</taxon>
    </lineage>
</organism>
<gene>
    <name evidence="2" type="ORF">LzC2_39980</name>
</gene>
<name>A0ABX1VIZ2_9PLAN</name>
<comment type="caution">
    <text evidence="2">The sequence shown here is derived from an EMBL/GenBank/DDBJ whole genome shotgun (WGS) entry which is preliminary data.</text>
</comment>